<sequence length="39" mass="4188">MGLPTAAMRSDVLLDVTTVSPIFSCEVLRGEPLSHTLET</sequence>
<protein>
    <submittedName>
        <fullName evidence="1">Uncharacterized protein</fullName>
    </submittedName>
</protein>
<reference evidence="1 2" key="1">
    <citation type="submission" date="2015-06" db="EMBL/GenBank/DDBJ databases">
        <title>Investigation of pathophysiology for high-risk pregnancy and development of treatment modality based on it.</title>
        <authorList>
            <person name="Kim B.-C."/>
            <person name="Lim S."/>
        </authorList>
    </citation>
    <scope>NUCLEOTIDE SEQUENCE [LARGE SCALE GENOMIC DNA]</scope>
    <source>
        <strain evidence="1 2">AD1-86</strain>
    </source>
</reference>
<dbReference type="STRING" id="1630135.DAD186_05160"/>
<organism evidence="1 2">
    <name type="scientific">Dermabacter vaginalis</name>
    <dbReference type="NCBI Taxonomy" id="1630135"/>
    <lineage>
        <taxon>Bacteria</taxon>
        <taxon>Bacillati</taxon>
        <taxon>Actinomycetota</taxon>
        <taxon>Actinomycetes</taxon>
        <taxon>Micrococcales</taxon>
        <taxon>Dermabacteraceae</taxon>
        <taxon>Dermabacter</taxon>
    </lineage>
</organism>
<evidence type="ECO:0000313" key="1">
    <source>
        <dbReference type="EMBL" id="ANP27071.1"/>
    </source>
</evidence>
<evidence type="ECO:0000313" key="2">
    <source>
        <dbReference type="Proteomes" id="UP000092596"/>
    </source>
</evidence>
<dbReference type="KEGG" id="dva:DAD186_05160"/>
<accession>A0A1B0ZGL5</accession>
<proteinExistence type="predicted"/>
<dbReference type="EMBL" id="CP012117">
    <property type="protein sequence ID" value="ANP27071.1"/>
    <property type="molecule type" value="Genomic_DNA"/>
</dbReference>
<name>A0A1B0ZGL5_9MICO</name>
<dbReference type="Proteomes" id="UP000092596">
    <property type="component" value="Chromosome"/>
</dbReference>
<gene>
    <name evidence="1" type="ORF">DAD186_05160</name>
</gene>
<dbReference type="AlphaFoldDB" id="A0A1B0ZGL5"/>